<keyword evidence="1" id="KW-1133">Transmembrane helix</keyword>
<keyword evidence="3" id="KW-1185">Reference proteome</keyword>
<feature type="transmembrane region" description="Helical" evidence="1">
    <location>
        <begin position="6"/>
        <end position="24"/>
    </location>
</feature>
<accession>A0A1N7PBW9</accession>
<sequence length="170" mass="19412">MPDGLLIVSFICALILIFTVVKVIKRVGKAKHSILEIPLRDGIYEFTIPDKGWYNISLQRRRKKRGVMFTPPYQELALFNQSSHQPQKLIPVFWNETRSSLTAIQQAHKLFIVKDDRATHYRLEVKGADPAEDYRMIIHGSFLPIAIHIPILVLSAVGMLFSLAYGILPM</sequence>
<keyword evidence="1" id="KW-0812">Transmembrane</keyword>
<feature type="transmembrane region" description="Helical" evidence="1">
    <location>
        <begin position="145"/>
        <end position="168"/>
    </location>
</feature>
<reference evidence="3" key="1">
    <citation type="submission" date="2017-01" db="EMBL/GenBank/DDBJ databases">
        <authorList>
            <person name="Varghese N."/>
            <person name="Submissions S."/>
        </authorList>
    </citation>
    <scope>NUCLEOTIDE SEQUENCE [LARGE SCALE GENOMIC DNA]</scope>
    <source>
        <strain evidence="3">DSM 45196</strain>
    </source>
</reference>
<dbReference type="RefSeq" id="WP_076526041.1">
    <property type="nucleotide sequence ID" value="NZ_CP048103.1"/>
</dbReference>
<evidence type="ECO:0000256" key="1">
    <source>
        <dbReference type="SAM" id="Phobius"/>
    </source>
</evidence>
<keyword evidence="1" id="KW-0472">Membrane</keyword>
<dbReference type="Proteomes" id="UP000186795">
    <property type="component" value="Unassembled WGS sequence"/>
</dbReference>
<evidence type="ECO:0000313" key="2">
    <source>
        <dbReference type="EMBL" id="SIT08038.1"/>
    </source>
</evidence>
<proteinExistence type="predicted"/>
<protein>
    <submittedName>
        <fullName evidence="2">Uncharacterized protein</fullName>
    </submittedName>
</protein>
<gene>
    <name evidence="2" type="ORF">SAMN05421790_1124</name>
</gene>
<organism evidence="2 3">
    <name type="scientific">Kroppenstedtia eburnea</name>
    <dbReference type="NCBI Taxonomy" id="714067"/>
    <lineage>
        <taxon>Bacteria</taxon>
        <taxon>Bacillati</taxon>
        <taxon>Bacillota</taxon>
        <taxon>Bacilli</taxon>
        <taxon>Bacillales</taxon>
        <taxon>Thermoactinomycetaceae</taxon>
        <taxon>Kroppenstedtia</taxon>
    </lineage>
</organism>
<dbReference type="EMBL" id="FTOD01000012">
    <property type="protein sequence ID" value="SIT08038.1"/>
    <property type="molecule type" value="Genomic_DNA"/>
</dbReference>
<evidence type="ECO:0000313" key="3">
    <source>
        <dbReference type="Proteomes" id="UP000186795"/>
    </source>
</evidence>
<dbReference type="AlphaFoldDB" id="A0A1N7PBW9"/>
<name>A0A1N7PBW9_9BACL</name>